<evidence type="ECO:0000313" key="2">
    <source>
        <dbReference type="RefSeq" id="XP_022151613.1"/>
    </source>
</evidence>
<dbReference type="OrthoDB" id="749576at2759"/>
<name>A0A6J1DCM8_MOMCH</name>
<dbReference type="PANTHER" id="PTHR35304:SF1">
    <property type="entry name" value="OS05G0120300 PROTEIN"/>
    <property type="match status" value="1"/>
</dbReference>
<dbReference type="KEGG" id="mcha:111019527"/>
<sequence>MAASVCISDCIDNTCVVPAGRPTHVRLHRWPESDAEFVRRRPREVNGISRRQMYLRSYTFSREETVPERTQKCFRKVRPRRRAEEIAAVPRRKSRCLTAVTGAAFLSVFRRLLCCVAKLDGRRNKRQL</sequence>
<accession>A0A6J1DCM8</accession>
<protein>
    <submittedName>
        <fullName evidence="2">Uncharacterized protein LOC111019527</fullName>
    </submittedName>
</protein>
<dbReference type="Proteomes" id="UP000504603">
    <property type="component" value="Unplaced"/>
</dbReference>
<organism evidence="1 2">
    <name type="scientific">Momordica charantia</name>
    <name type="common">Bitter gourd</name>
    <name type="synonym">Balsam pear</name>
    <dbReference type="NCBI Taxonomy" id="3673"/>
    <lineage>
        <taxon>Eukaryota</taxon>
        <taxon>Viridiplantae</taxon>
        <taxon>Streptophyta</taxon>
        <taxon>Embryophyta</taxon>
        <taxon>Tracheophyta</taxon>
        <taxon>Spermatophyta</taxon>
        <taxon>Magnoliopsida</taxon>
        <taxon>eudicotyledons</taxon>
        <taxon>Gunneridae</taxon>
        <taxon>Pentapetalae</taxon>
        <taxon>rosids</taxon>
        <taxon>fabids</taxon>
        <taxon>Cucurbitales</taxon>
        <taxon>Cucurbitaceae</taxon>
        <taxon>Momordiceae</taxon>
        <taxon>Momordica</taxon>
    </lineage>
</organism>
<gene>
    <name evidence="2" type="primary">LOC111019527</name>
</gene>
<dbReference type="PANTHER" id="PTHR35304">
    <property type="entry name" value="OS05G0120300 PROTEIN-RELATED"/>
    <property type="match status" value="1"/>
</dbReference>
<dbReference type="RefSeq" id="XP_022151613.1">
    <property type="nucleotide sequence ID" value="XM_022295921.1"/>
</dbReference>
<dbReference type="AlphaFoldDB" id="A0A6J1DCM8"/>
<reference evidence="2" key="1">
    <citation type="submission" date="2025-08" db="UniProtKB">
        <authorList>
            <consortium name="RefSeq"/>
        </authorList>
    </citation>
    <scope>IDENTIFICATION</scope>
    <source>
        <strain evidence="2">OHB3-1</strain>
    </source>
</reference>
<proteinExistence type="predicted"/>
<keyword evidence="1" id="KW-1185">Reference proteome</keyword>
<evidence type="ECO:0000313" key="1">
    <source>
        <dbReference type="Proteomes" id="UP000504603"/>
    </source>
</evidence>
<dbReference type="GeneID" id="111019527"/>